<protein>
    <recommendedName>
        <fullName evidence="5">Indolepyruvate oxidoreductase subunit IorA</fullName>
        <ecNumber evidence="4">1.2.7.8</ecNumber>
    </recommendedName>
    <alternativeName>
        <fullName evidence="13">Indolepyruvate ferredoxin oxidoreductase subunit alpha</fullName>
    </alternativeName>
</protein>
<comment type="cofactor">
    <cofactor evidence="1">
        <name>[4Fe-4S] cluster</name>
        <dbReference type="ChEBI" id="CHEBI:49883"/>
    </cofactor>
</comment>
<dbReference type="GO" id="GO:0051539">
    <property type="term" value="F:4 iron, 4 sulfur cluster binding"/>
    <property type="evidence" value="ECO:0007669"/>
    <property type="project" value="UniProtKB-KW"/>
</dbReference>
<gene>
    <name evidence="16" type="ORF">SDC9_70702</name>
</gene>
<keyword evidence="10" id="KW-0560">Oxidoreductase</keyword>
<feature type="domain" description="4Fe-4S ferredoxin-type" evidence="15">
    <location>
        <begin position="528"/>
        <end position="549"/>
    </location>
</feature>
<evidence type="ECO:0000256" key="3">
    <source>
        <dbReference type="ARBA" id="ARBA00011238"/>
    </source>
</evidence>
<evidence type="ECO:0000256" key="1">
    <source>
        <dbReference type="ARBA" id="ARBA00001966"/>
    </source>
</evidence>
<comment type="subunit">
    <text evidence="3">Heterodimer of the IorA and IorB subunits.</text>
</comment>
<evidence type="ECO:0000256" key="12">
    <source>
        <dbReference type="ARBA" id="ARBA00023014"/>
    </source>
</evidence>
<dbReference type="InterPro" id="IPR017896">
    <property type="entry name" value="4Fe4S_Fe-S-bd"/>
</dbReference>
<dbReference type="EC" id="1.2.7.8" evidence="4"/>
<dbReference type="AlphaFoldDB" id="A0A644Y8G4"/>
<dbReference type="InterPro" id="IPR011766">
    <property type="entry name" value="TPP_enzyme_TPP-bd"/>
</dbReference>
<dbReference type="Gene3D" id="3.40.50.970">
    <property type="match status" value="2"/>
</dbReference>
<dbReference type="SUPFAM" id="SSF52518">
    <property type="entry name" value="Thiamin diphosphate-binding fold (THDP-binding)"/>
    <property type="match status" value="2"/>
</dbReference>
<comment type="catalytic activity">
    <reaction evidence="14">
        <text>indole-3-pyruvate + 2 oxidized [2Fe-2S]-[ferredoxin] + CoA = (indol-3-yl)acetyl-CoA + 2 reduced [2Fe-2S]-[ferredoxin] + CO2 + H(+)</text>
        <dbReference type="Rhea" id="RHEA:12645"/>
        <dbReference type="Rhea" id="RHEA-COMP:10000"/>
        <dbReference type="Rhea" id="RHEA-COMP:10001"/>
        <dbReference type="ChEBI" id="CHEBI:15378"/>
        <dbReference type="ChEBI" id="CHEBI:16526"/>
        <dbReference type="ChEBI" id="CHEBI:17640"/>
        <dbReference type="ChEBI" id="CHEBI:33737"/>
        <dbReference type="ChEBI" id="CHEBI:33738"/>
        <dbReference type="ChEBI" id="CHEBI:57271"/>
        <dbReference type="ChEBI" id="CHEBI:57287"/>
        <dbReference type="EC" id="1.2.7.8"/>
    </reaction>
</comment>
<accession>A0A644Y8G4</accession>
<dbReference type="InterPro" id="IPR029061">
    <property type="entry name" value="THDP-binding"/>
</dbReference>
<keyword evidence="6" id="KW-0813">Transport</keyword>
<keyword evidence="11" id="KW-0408">Iron</keyword>
<dbReference type="EMBL" id="VSSQ01004213">
    <property type="protein sequence ID" value="MPM24221.1"/>
    <property type="molecule type" value="Genomic_DNA"/>
</dbReference>
<dbReference type="Pfam" id="PF00037">
    <property type="entry name" value="Fer4"/>
    <property type="match status" value="1"/>
</dbReference>
<evidence type="ECO:0000256" key="2">
    <source>
        <dbReference type="ARBA" id="ARBA00002995"/>
    </source>
</evidence>
<reference evidence="16" key="1">
    <citation type="submission" date="2019-08" db="EMBL/GenBank/DDBJ databases">
        <authorList>
            <person name="Kucharzyk K."/>
            <person name="Murdoch R.W."/>
            <person name="Higgins S."/>
            <person name="Loffler F."/>
        </authorList>
    </citation>
    <scope>NUCLEOTIDE SEQUENCE</scope>
</reference>
<proteinExistence type="predicted"/>
<dbReference type="PIRSF" id="PIRSF006439">
    <property type="entry name" value="Indolepyruvate_ferr_oxidored"/>
    <property type="match status" value="1"/>
</dbReference>
<dbReference type="InterPro" id="IPR045025">
    <property type="entry name" value="HACL1-like"/>
</dbReference>
<evidence type="ECO:0000256" key="5">
    <source>
        <dbReference type="ARBA" id="ARBA00017710"/>
    </source>
</evidence>
<dbReference type="SUPFAM" id="SSF52922">
    <property type="entry name" value="TK C-terminal domain-like"/>
    <property type="match status" value="1"/>
</dbReference>
<comment type="function">
    <text evidence="2">Catalyzes the ferredoxin-dependent oxidative decarboxylation of arylpyruvates.</text>
</comment>
<evidence type="ECO:0000256" key="9">
    <source>
        <dbReference type="ARBA" id="ARBA00022982"/>
    </source>
</evidence>
<keyword evidence="7" id="KW-0004">4Fe-4S</keyword>
<dbReference type="CDD" id="cd07034">
    <property type="entry name" value="TPP_PYR_PFOR_IOR-alpha_like"/>
    <property type="match status" value="1"/>
</dbReference>
<dbReference type="Gene3D" id="3.30.70.20">
    <property type="match status" value="1"/>
</dbReference>
<dbReference type="Pfam" id="PF01855">
    <property type="entry name" value="POR_N"/>
    <property type="match status" value="1"/>
</dbReference>
<name>A0A644Y8G4_9ZZZZ</name>
<keyword evidence="12" id="KW-0411">Iron-sulfur</keyword>
<evidence type="ECO:0000256" key="13">
    <source>
        <dbReference type="ARBA" id="ARBA00030514"/>
    </source>
</evidence>
<dbReference type="InterPro" id="IPR009014">
    <property type="entry name" value="Transketo_C/PFOR_II"/>
</dbReference>
<dbReference type="GO" id="GO:0046872">
    <property type="term" value="F:metal ion binding"/>
    <property type="evidence" value="ECO:0007669"/>
    <property type="project" value="UniProtKB-KW"/>
</dbReference>
<evidence type="ECO:0000256" key="7">
    <source>
        <dbReference type="ARBA" id="ARBA00022485"/>
    </source>
</evidence>
<keyword evidence="8" id="KW-0479">Metal-binding</keyword>
<dbReference type="PANTHER" id="PTHR43710:SF5">
    <property type="entry name" value="INDOLEPYRUVATE FERREDOXIN OXIDOREDUCTASE ALPHA SUBUNIT"/>
    <property type="match status" value="1"/>
</dbReference>
<dbReference type="Pfam" id="PF02775">
    <property type="entry name" value="TPP_enzyme_C"/>
    <property type="match status" value="1"/>
</dbReference>
<dbReference type="InterPro" id="IPR017721">
    <property type="entry name" value="IorA"/>
</dbReference>
<evidence type="ECO:0000256" key="10">
    <source>
        <dbReference type="ARBA" id="ARBA00023002"/>
    </source>
</evidence>
<comment type="caution">
    <text evidence="16">The sequence shown here is derived from an EMBL/GenBank/DDBJ whole genome shotgun (WGS) entry which is preliminary data.</text>
</comment>
<evidence type="ECO:0000256" key="6">
    <source>
        <dbReference type="ARBA" id="ARBA00022448"/>
    </source>
</evidence>
<evidence type="ECO:0000256" key="8">
    <source>
        <dbReference type="ARBA" id="ARBA00022723"/>
    </source>
</evidence>
<dbReference type="GO" id="GO:0043805">
    <property type="term" value="F:indolepyruvate ferredoxin oxidoreductase activity"/>
    <property type="evidence" value="ECO:0007669"/>
    <property type="project" value="UniProtKB-EC"/>
</dbReference>
<dbReference type="NCBIfam" id="TIGR03336">
    <property type="entry name" value="IOR_alpha"/>
    <property type="match status" value="1"/>
</dbReference>
<organism evidence="16">
    <name type="scientific">bioreactor metagenome</name>
    <dbReference type="NCBI Taxonomy" id="1076179"/>
    <lineage>
        <taxon>unclassified sequences</taxon>
        <taxon>metagenomes</taxon>
        <taxon>ecological metagenomes</taxon>
    </lineage>
</organism>
<dbReference type="PROSITE" id="PS51379">
    <property type="entry name" value="4FE4S_FER_2"/>
    <property type="match status" value="2"/>
</dbReference>
<dbReference type="CDD" id="cd02008">
    <property type="entry name" value="TPP_IOR_alpha"/>
    <property type="match status" value="1"/>
</dbReference>
<evidence type="ECO:0000259" key="15">
    <source>
        <dbReference type="PROSITE" id="PS51379"/>
    </source>
</evidence>
<keyword evidence="9" id="KW-0249">Electron transport</keyword>
<evidence type="ECO:0000256" key="11">
    <source>
        <dbReference type="ARBA" id="ARBA00023004"/>
    </source>
</evidence>
<sequence>MSMVLLSGNEAIARGAFEAGVHLAVAYPGTPSTEILENMALYPSILSQWGPNEKVAMEVAIGGSMAGGRTIVSMKHVGVNVAADPLFSFAYTGVHGGFVLISADDPGMHSSQNEQDNRLYAKFAKIGLLEPGDSQECKDYVKLAFELSEQFDMPFMVRITTRVAHTKGLVRLDEPVHKEVKTYTKNFNKNITLPANARNLRVSLETRLQKLEEYNDTLPIHIMEMNDRSLGVITSGICYQYVKEALPHVSVLKIGCTNPLPMKLISQFAESVEELWVVEELEPFMEMQISAASIPCIGSSGCIPFYGKELLPKIGELSPSILREKILGVPPTQAIEVPESPIRPPVLCPGCPHRSVFHTLRDLKAIVTGDIGCYTLGALSPLDAMDTTICMGASIPMALGFEKVHPELASKLVAVIGDSTFFHSGMTGLVDQVYNGGTSTILLLDNSITAMTGHQHHPGTGVQLNGKTSPNLDYEAIIRALGVQRVTIVDAYDLATLKKVIKEEMETRELSVVIVQRECALIRKDLTDKYEILPDKCVACKACLRIGCPAMSFNGKHTVIDRSLCVGCGVCSQLCRFGAIVKEVK</sequence>
<dbReference type="SUPFAM" id="SSF54862">
    <property type="entry name" value="4Fe-4S ferredoxins"/>
    <property type="match status" value="1"/>
</dbReference>
<dbReference type="GO" id="GO:0030976">
    <property type="term" value="F:thiamine pyrophosphate binding"/>
    <property type="evidence" value="ECO:0007669"/>
    <property type="project" value="InterPro"/>
</dbReference>
<evidence type="ECO:0000256" key="14">
    <source>
        <dbReference type="ARBA" id="ARBA00048332"/>
    </source>
</evidence>
<evidence type="ECO:0000256" key="4">
    <source>
        <dbReference type="ARBA" id="ARBA00012812"/>
    </source>
</evidence>
<dbReference type="PANTHER" id="PTHR43710">
    <property type="entry name" value="2-HYDROXYACYL-COA LYASE"/>
    <property type="match status" value="1"/>
</dbReference>
<dbReference type="FunFam" id="3.40.50.970:FF:000039">
    <property type="entry name" value="Indolepyruvate oxidoreductase subunit IorA"/>
    <property type="match status" value="1"/>
</dbReference>
<evidence type="ECO:0000313" key="16">
    <source>
        <dbReference type="EMBL" id="MPM24221.1"/>
    </source>
</evidence>
<dbReference type="InterPro" id="IPR002880">
    <property type="entry name" value="Pyrv_Fd/Flavodoxin_OxRdtase_N"/>
</dbReference>
<feature type="domain" description="4Fe-4S ferredoxin-type" evidence="15">
    <location>
        <begin position="556"/>
        <end position="585"/>
    </location>
</feature>